<name>B0DHI4_LACBS</name>
<organism evidence="2">
    <name type="scientific">Laccaria bicolor (strain S238N-H82 / ATCC MYA-4686)</name>
    <name type="common">Bicoloured deceiver</name>
    <name type="synonym">Laccaria laccata var. bicolor</name>
    <dbReference type="NCBI Taxonomy" id="486041"/>
    <lineage>
        <taxon>Eukaryota</taxon>
        <taxon>Fungi</taxon>
        <taxon>Dikarya</taxon>
        <taxon>Basidiomycota</taxon>
        <taxon>Agaricomycotina</taxon>
        <taxon>Agaricomycetes</taxon>
        <taxon>Agaricomycetidae</taxon>
        <taxon>Agaricales</taxon>
        <taxon>Agaricineae</taxon>
        <taxon>Hydnangiaceae</taxon>
        <taxon>Laccaria</taxon>
    </lineage>
</organism>
<dbReference type="OrthoDB" id="2340858at2759"/>
<reference evidence="1 2" key="1">
    <citation type="journal article" date="2008" name="Nature">
        <title>The genome of Laccaria bicolor provides insights into mycorrhizal symbiosis.</title>
        <authorList>
            <person name="Martin F."/>
            <person name="Aerts A."/>
            <person name="Ahren D."/>
            <person name="Brun A."/>
            <person name="Danchin E.G.J."/>
            <person name="Duchaussoy F."/>
            <person name="Gibon J."/>
            <person name="Kohler A."/>
            <person name="Lindquist E."/>
            <person name="Pereda V."/>
            <person name="Salamov A."/>
            <person name="Shapiro H.J."/>
            <person name="Wuyts J."/>
            <person name="Blaudez D."/>
            <person name="Buee M."/>
            <person name="Brokstein P."/>
            <person name="Canbaeck B."/>
            <person name="Cohen D."/>
            <person name="Courty P.E."/>
            <person name="Coutinho P.M."/>
            <person name="Delaruelle C."/>
            <person name="Detter J.C."/>
            <person name="Deveau A."/>
            <person name="DiFazio S."/>
            <person name="Duplessis S."/>
            <person name="Fraissinet-Tachet L."/>
            <person name="Lucic E."/>
            <person name="Frey-Klett P."/>
            <person name="Fourrey C."/>
            <person name="Feussner I."/>
            <person name="Gay G."/>
            <person name="Grimwood J."/>
            <person name="Hoegger P.J."/>
            <person name="Jain P."/>
            <person name="Kilaru S."/>
            <person name="Labbe J."/>
            <person name="Lin Y.C."/>
            <person name="Legue V."/>
            <person name="Le Tacon F."/>
            <person name="Marmeisse R."/>
            <person name="Melayah D."/>
            <person name="Montanini B."/>
            <person name="Muratet M."/>
            <person name="Nehls U."/>
            <person name="Niculita-Hirzel H."/>
            <person name="Oudot-Le Secq M.P."/>
            <person name="Peter M."/>
            <person name="Quesneville H."/>
            <person name="Rajashekar B."/>
            <person name="Reich M."/>
            <person name="Rouhier N."/>
            <person name="Schmutz J."/>
            <person name="Yin T."/>
            <person name="Chalot M."/>
            <person name="Henrissat B."/>
            <person name="Kuees U."/>
            <person name="Lucas S."/>
            <person name="Van de Peer Y."/>
            <person name="Podila G.K."/>
            <person name="Polle A."/>
            <person name="Pukkila P.J."/>
            <person name="Richardson P.M."/>
            <person name="Rouze P."/>
            <person name="Sanders I.R."/>
            <person name="Stajich J.E."/>
            <person name="Tunlid A."/>
            <person name="Tuskan G."/>
            <person name="Grigoriev I.V."/>
        </authorList>
    </citation>
    <scope>NUCLEOTIDE SEQUENCE [LARGE SCALE GENOMIC DNA]</scope>
    <source>
        <strain evidence="2">S238N-H82 / ATCC MYA-4686</strain>
    </source>
</reference>
<sequence length="147" mass="16742">MLVQAKIERVKFIVRSYICTRLLKRNTPMVEKDHTSCLDFEIDTLSDKIALLSCESLDNMHSQGVVIPITPCTQSQLSNRFCHMERKKLLRLYKALIRGGITLSAYDLIPPSAMMTRSLEENEWPSTSLVPLFVLLGYTIATTQTTF</sequence>
<evidence type="ECO:0000313" key="2">
    <source>
        <dbReference type="Proteomes" id="UP000001194"/>
    </source>
</evidence>
<dbReference type="RefSeq" id="XP_001883398.1">
    <property type="nucleotide sequence ID" value="XM_001883363.1"/>
</dbReference>
<dbReference type="Proteomes" id="UP000001194">
    <property type="component" value="Unassembled WGS sequence"/>
</dbReference>
<evidence type="ECO:0000313" key="1">
    <source>
        <dbReference type="EMBL" id="EDR06110.1"/>
    </source>
</evidence>
<dbReference type="KEGG" id="lbc:LACBIDRAFT_329256"/>
<gene>
    <name evidence="1" type="ORF">LACBIDRAFT_329256</name>
</gene>
<dbReference type="HOGENOM" id="CLU_1768422_0_0_1"/>
<dbReference type="GeneID" id="6078978"/>
<accession>B0DHI4</accession>
<keyword evidence="2" id="KW-1185">Reference proteome</keyword>
<protein>
    <submittedName>
        <fullName evidence="1">Predicted protein</fullName>
    </submittedName>
</protein>
<proteinExistence type="predicted"/>
<dbReference type="EMBL" id="DS547110">
    <property type="protein sequence ID" value="EDR06110.1"/>
    <property type="molecule type" value="Genomic_DNA"/>
</dbReference>
<dbReference type="AlphaFoldDB" id="B0DHI4"/>
<dbReference type="InParanoid" id="B0DHI4"/>